<feature type="transmembrane region" description="Helical" evidence="10">
    <location>
        <begin position="386"/>
        <end position="408"/>
    </location>
</feature>
<keyword evidence="8 10" id="KW-0472">Membrane</keyword>
<keyword evidence="6 10" id="KW-1133">Transmembrane helix</keyword>
<comment type="subcellular location">
    <subcellularLocation>
        <location evidence="1">Cell membrane</location>
        <topology evidence="1">Multi-pass membrane protein</topology>
    </subcellularLocation>
</comment>
<gene>
    <name evidence="11" type="ORF">TBC1_112067</name>
</gene>
<dbReference type="PIRSF" id="PIRSF006603">
    <property type="entry name" value="DinF"/>
    <property type="match status" value="1"/>
</dbReference>
<evidence type="ECO:0000256" key="8">
    <source>
        <dbReference type="ARBA" id="ARBA00023136"/>
    </source>
</evidence>
<keyword evidence="4" id="KW-1003">Cell membrane</keyword>
<name>A0A0S7BSN2_9BACT</name>
<sequence>MSQRLPSYRKIWDISLPIILSLVAQNVVNVTDTAFLGRVGEVELGAAALAGLFYISLFMLVFGFGIGAQILIARRNGEKNYADIGRITDNSLYFLTFLGLLLFLVIKFFSPYMLRPMIASDAVYSASLDFLQYRIYGLFFAFANVLLRSFYIGTTNTRVLTYNALIMAGVNVLLDYVLIFGHLGFPAMGIKGAAIASVIAELASAIFFFTYTFHRVNLHHYNLFRFGRFDWKVVRTTLEISVFVMLQYFLSLAGWFVFFMIIEKMGERPLAISNIIRSAYIVLMIPVFAFGSTTNSLVSNVIGQGRPDYVIPLIKKVALMNFILIGSVVLVSAFIPRILISVYTSDPELISQTIPSFYVVMSALLLFSFSSILFNGVSGTANTATALLIEFATIAVYLIVAWVLAVRMNLEIELVWTSEYIYFMVLSLLSFLYLKSGKWRKKLI</sequence>
<accession>A0A0S7BSN2</accession>
<feature type="transmembrane region" description="Helical" evidence="10">
    <location>
        <begin position="159"/>
        <end position="181"/>
    </location>
</feature>
<reference evidence="11" key="1">
    <citation type="journal article" date="2015" name="Genome Announc.">
        <title>Draft Genome Sequence of Bacteroidales Strain TBC1, a Novel Isolate from a Methanogenic Wastewater Treatment System.</title>
        <authorList>
            <person name="Tourlousse D.M."/>
            <person name="Matsuura N."/>
            <person name="Sun L."/>
            <person name="Toyonaga M."/>
            <person name="Kuroda K."/>
            <person name="Ohashi A."/>
            <person name="Cruz R."/>
            <person name="Yamaguchi T."/>
            <person name="Sekiguchi Y."/>
        </authorList>
    </citation>
    <scope>NUCLEOTIDE SEQUENCE [LARGE SCALE GENOMIC DNA]</scope>
    <source>
        <strain evidence="11">TBC1</strain>
    </source>
</reference>
<dbReference type="STRING" id="1678841.TBC1_112067"/>
<evidence type="ECO:0000256" key="2">
    <source>
        <dbReference type="ARBA" id="ARBA00022448"/>
    </source>
</evidence>
<dbReference type="GO" id="GO:0015297">
    <property type="term" value="F:antiporter activity"/>
    <property type="evidence" value="ECO:0007669"/>
    <property type="project" value="UniProtKB-KW"/>
</dbReference>
<keyword evidence="12" id="KW-1185">Reference proteome</keyword>
<dbReference type="CDD" id="cd13133">
    <property type="entry name" value="MATE_like_7"/>
    <property type="match status" value="1"/>
</dbReference>
<feature type="transmembrane region" description="Helical" evidence="10">
    <location>
        <begin position="130"/>
        <end position="147"/>
    </location>
</feature>
<dbReference type="InterPro" id="IPR048279">
    <property type="entry name" value="MdtK-like"/>
</dbReference>
<evidence type="ECO:0000256" key="6">
    <source>
        <dbReference type="ARBA" id="ARBA00022989"/>
    </source>
</evidence>
<dbReference type="PANTHER" id="PTHR43298:SF2">
    <property type="entry name" value="FMN_FAD EXPORTER YEEO-RELATED"/>
    <property type="match status" value="1"/>
</dbReference>
<organism evidence="11">
    <name type="scientific">Lentimicrobium saccharophilum</name>
    <dbReference type="NCBI Taxonomy" id="1678841"/>
    <lineage>
        <taxon>Bacteria</taxon>
        <taxon>Pseudomonadati</taxon>
        <taxon>Bacteroidota</taxon>
        <taxon>Bacteroidia</taxon>
        <taxon>Bacteroidales</taxon>
        <taxon>Lentimicrobiaceae</taxon>
        <taxon>Lentimicrobium</taxon>
    </lineage>
</organism>
<feature type="transmembrane region" description="Helical" evidence="10">
    <location>
        <begin position="48"/>
        <end position="72"/>
    </location>
</feature>
<evidence type="ECO:0000313" key="12">
    <source>
        <dbReference type="Proteomes" id="UP000053091"/>
    </source>
</evidence>
<feature type="transmembrane region" description="Helical" evidence="10">
    <location>
        <begin position="12"/>
        <end position="28"/>
    </location>
</feature>
<feature type="transmembrane region" description="Helical" evidence="10">
    <location>
        <begin position="278"/>
        <end position="298"/>
    </location>
</feature>
<dbReference type="InterPro" id="IPR002528">
    <property type="entry name" value="MATE_fam"/>
</dbReference>
<dbReference type="RefSeq" id="WP_062041808.1">
    <property type="nucleotide sequence ID" value="NZ_DF968182.1"/>
</dbReference>
<dbReference type="AlphaFoldDB" id="A0A0S7BSN2"/>
<dbReference type="GO" id="GO:0042910">
    <property type="term" value="F:xenobiotic transmembrane transporter activity"/>
    <property type="evidence" value="ECO:0007669"/>
    <property type="project" value="InterPro"/>
</dbReference>
<feature type="transmembrane region" description="Helical" evidence="10">
    <location>
        <begin position="319"/>
        <end position="343"/>
    </location>
</feature>
<dbReference type="GO" id="GO:0005886">
    <property type="term" value="C:plasma membrane"/>
    <property type="evidence" value="ECO:0007669"/>
    <property type="project" value="UniProtKB-SubCell"/>
</dbReference>
<keyword evidence="3" id="KW-0050">Antiport</keyword>
<evidence type="ECO:0000256" key="1">
    <source>
        <dbReference type="ARBA" id="ARBA00004651"/>
    </source>
</evidence>
<dbReference type="Proteomes" id="UP000053091">
    <property type="component" value="Unassembled WGS sequence"/>
</dbReference>
<evidence type="ECO:0000256" key="9">
    <source>
        <dbReference type="ARBA" id="ARBA00031636"/>
    </source>
</evidence>
<dbReference type="EMBL" id="DF968182">
    <property type="protein sequence ID" value="GAP43909.1"/>
    <property type="molecule type" value="Genomic_DNA"/>
</dbReference>
<evidence type="ECO:0000256" key="3">
    <source>
        <dbReference type="ARBA" id="ARBA00022449"/>
    </source>
</evidence>
<proteinExistence type="predicted"/>
<dbReference type="NCBIfam" id="TIGR00797">
    <property type="entry name" value="matE"/>
    <property type="match status" value="1"/>
</dbReference>
<keyword evidence="2" id="KW-0813">Transport</keyword>
<evidence type="ECO:0000256" key="10">
    <source>
        <dbReference type="SAM" id="Phobius"/>
    </source>
</evidence>
<dbReference type="InterPro" id="IPR050222">
    <property type="entry name" value="MATE_MdtK"/>
</dbReference>
<evidence type="ECO:0000256" key="7">
    <source>
        <dbReference type="ARBA" id="ARBA00023065"/>
    </source>
</evidence>
<protein>
    <recommendedName>
        <fullName evidence="9">Multidrug-efflux transporter</fullName>
    </recommendedName>
</protein>
<keyword evidence="7" id="KW-0406">Ion transport</keyword>
<keyword evidence="5 10" id="KW-0812">Transmembrane</keyword>
<feature type="transmembrane region" description="Helical" evidence="10">
    <location>
        <begin position="414"/>
        <end position="434"/>
    </location>
</feature>
<feature type="transmembrane region" description="Helical" evidence="10">
    <location>
        <begin position="92"/>
        <end position="110"/>
    </location>
</feature>
<feature type="transmembrane region" description="Helical" evidence="10">
    <location>
        <begin position="233"/>
        <end position="258"/>
    </location>
</feature>
<dbReference type="GO" id="GO:0006811">
    <property type="term" value="P:monoatomic ion transport"/>
    <property type="evidence" value="ECO:0007669"/>
    <property type="project" value="UniProtKB-KW"/>
</dbReference>
<feature type="transmembrane region" description="Helical" evidence="10">
    <location>
        <begin position="355"/>
        <end position="374"/>
    </location>
</feature>
<evidence type="ECO:0000256" key="5">
    <source>
        <dbReference type="ARBA" id="ARBA00022692"/>
    </source>
</evidence>
<evidence type="ECO:0000256" key="4">
    <source>
        <dbReference type="ARBA" id="ARBA00022475"/>
    </source>
</evidence>
<evidence type="ECO:0000313" key="11">
    <source>
        <dbReference type="EMBL" id="GAP43909.1"/>
    </source>
</evidence>
<dbReference type="PANTHER" id="PTHR43298">
    <property type="entry name" value="MULTIDRUG RESISTANCE PROTEIN NORM-RELATED"/>
    <property type="match status" value="1"/>
</dbReference>
<feature type="transmembrane region" description="Helical" evidence="10">
    <location>
        <begin position="193"/>
        <end position="213"/>
    </location>
</feature>
<dbReference type="Pfam" id="PF01554">
    <property type="entry name" value="MatE"/>
    <property type="match status" value="2"/>
</dbReference>